<evidence type="ECO:0000256" key="2">
    <source>
        <dbReference type="SAM" id="Phobius"/>
    </source>
</evidence>
<dbReference type="Gene3D" id="3.10.620.30">
    <property type="match status" value="1"/>
</dbReference>
<feature type="region of interest" description="Disordered" evidence="1">
    <location>
        <begin position="45"/>
        <end position="70"/>
    </location>
</feature>
<keyword evidence="2" id="KW-0472">Membrane</keyword>
<dbReference type="OrthoDB" id="7206808at2"/>
<name>A0A2T4JGG3_9RHOB</name>
<reference evidence="3 4" key="1">
    <citation type="submission" date="2018-03" db="EMBL/GenBank/DDBJ databases">
        <title>Rhodobacter veldkampii.</title>
        <authorList>
            <person name="Meyer T.E."/>
            <person name="Miller S."/>
            <person name="Lodha T."/>
            <person name="Gandham S."/>
            <person name="Chintalapati S."/>
            <person name="Chintalapati V.R."/>
        </authorList>
    </citation>
    <scope>NUCLEOTIDE SEQUENCE [LARGE SCALE GENOMIC DNA]</scope>
    <source>
        <strain evidence="3 4">DSM 11550</strain>
    </source>
</reference>
<dbReference type="PANTHER" id="PTHR39327">
    <property type="match status" value="1"/>
</dbReference>
<dbReference type="EMBL" id="PZKF01000026">
    <property type="protein sequence ID" value="PTE17000.1"/>
    <property type="molecule type" value="Genomic_DNA"/>
</dbReference>
<evidence type="ECO:0000313" key="4">
    <source>
        <dbReference type="Proteomes" id="UP000241899"/>
    </source>
</evidence>
<sequence length="284" mass="30099">MRQGETGVHPGRGQVKRAASAEIPQIGTSFRRDFSEAAHRASHLLTRGGVASETSGTTTTIGANPKPRGGAQMAGTALWATSFRLRFAAVCFLSLSVVAGLGVGAPVLAGGSSVAPLGLTVNARAVPAPAGARGLCRSYGWACAHSGTAARLTQPHLDTVSRINSQVNRRVRQVADQAQYRAAERWTLPSARGGDCEDIALLKKRDLIAAGIAPERLLLASVLDRQSQSHAVLVLRTDHGFYVLDNMTSRIKLWHETGYTFVRMQNPKAPSTWIAVFAGGILNG</sequence>
<feature type="compositionally biased region" description="Polar residues" evidence="1">
    <location>
        <begin position="52"/>
        <end position="62"/>
    </location>
</feature>
<protein>
    <recommendedName>
        <fullName evidence="5">Transglutaminase</fullName>
    </recommendedName>
</protein>
<accession>A0A2T4JGG3</accession>
<comment type="caution">
    <text evidence="3">The sequence shown here is derived from an EMBL/GenBank/DDBJ whole genome shotgun (WGS) entry which is preliminary data.</text>
</comment>
<feature type="region of interest" description="Disordered" evidence="1">
    <location>
        <begin position="1"/>
        <end position="22"/>
    </location>
</feature>
<keyword evidence="2" id="KW-0812">Transmembrane</keyword>
<dbReference type="Pfam" id="PF06035">
    <property type="entry name" value="Peptidase_C93"/>
    <property type="match status" value="1"/>
</dbReference>
<dbReference type="InterPro" id="IPR010319">
    <property type="entry name" value="Transglutaminase-like_Cys_pept"/>
</dbReference>
<evidence type="ECO:0000256" key="1">
    <source>
        <dbReference type="SAM" id="MobiDB-lite"/>
    </source>
</evidence>
<evidence type="ECO:0008006" key="5">
    <source>
        <dbReference type="Google" id="ProtNLM"/>
    </source>
</evidence>
<dbReference type="Proteomes" id="UP000241899">
    <property type="component" value="Unassembled WGS sequence"/>
</dbReference>
<keyword evidence="4" id="KW-1185">Reference proteome</keyword>
<keyword evidence="2" id="KW-1133">Transmembrane helix</keyword>
<feature type="transmembrane region" description="Helical" evidence="2">
    <location>
        <begin position="87"/>
        <end position="109"/>
    </location>
</feature>
<dbReference type="PANTHER" id="PTHR39327:SF1">
    <property type="entry name" value="BLR5470 PROTEIN"/>
    <property type="match status" value="1"/>
</dbReference>
<evidence type="ECO:0000313" key="3">
    <source>
        <dbReference type="EMBL" id="PTE17000.1"/>
    </source>
</evidence>
<proteinExistence type="predicted"/>
<dbReference type="AlphaFoldDB" id="A0A2T4JGG3"/>
<gene>
    <name evidence="3" type="ORF">C5F46_11330</name>
</gene>
<organism evidence="3 4">
    <name type="scientific">Phaeovulum veldkampii DSM 11550</name>
    <dbReference type="NCBI Taxonomy" id="1185920"/>
    <lineage>
        <taxon>Bacteria</taxon>
        <taxon>Pseudomonadati</taxon>
        <taxon>Pseudomonadota</taxon>
        <taxon>Alphaproteobacteria</taxon>
        <taxon>Rhodobacterales</taxon>
        <taxon>Paracoccaceae</taxon>
        <taxon>Phaeovulum</taxon>
    </lineage>
</organism>